<dbReference type="Gene3D" id="3.50.30.30">
    <property type="match status" value="1"/>
</dbReference>
<feature type="chain" id="PRO_5030688896" description="Fibronectin type-III domain-containing protein" evidence="3">
    <location>
        <begin position="27"/>
        <end position="874"/>
    </location>
</feature>
<feature type="signal peptide" evidence="3">
    <location>
        <begin position="1"/>
        <end position="26"/>
    </location>
</feature>
<keyword evidence="3" id="KW-0732">Signal</keyword>
<reference evidence="5" key="1">
    <citation type="submission" date="2021-01" db="EMBL/GenBank/DDBJ databases">
        <authorList>
            <person name="Corre E."/>
            <person name="Pelletier E."/>
            <person name="Niang G."/>
            <person name="Scheremetjew M."/>
            <person name="Finn R."/>
            <person name="Kale V."/>
            <person name="Holt S."/>
            <person name="Cochrane G."/>
            <person name="Meng A."/>
            <person name="Brown T."/>
            <person name="Cohen L."/>
        </authorList>
    </citation>
    <scope>NUCLEOTIDE SEQUENCE</scope>
    <source>
        <strain evidence="5">CCMP2877</strain>
    </source>
</reference>
<dbReference type="InterPro" id="IPR003961">
    <property type="entry name" value="FN3_dom"/>
</dbReference>
<dbReference type="SUPFAM" id="SSF49265">
    <property type="entry name" value="Fibronectin type III"/>
    <property type="match status" value="1"/>
</dbReference>
<dbReference type="InterPro" id="IPR013783">
    <property type="entry name" value="Ig-like_fold"/>
</dbReference>
<dbReference type="PANTHER" id="PTHR13817:SF73">
    <property type="entry name" value="FIBRONECTIN TYPE-III DOMAIN-CONTAINING PROTEIN"/>
    <property type="match status" value="1"/>
</dbReference>
<dbReference type="Gene3D" id="2.60.40.10">
    <property type="entry name" value="Immunoglobulins"/>
    <property type="match status" value="2"/>
</dbReference>
<dbReference type="PROSITE" id="PS50853">
    <property type="entry name" value="FN3"/>
    <property type="match status" value="1"/>
</dbReference>
<feature type="domain" description="Fibronectin type-III" evidence="4">
    <location>
        <begin position="547"/>
        <end position="663"/>
    </location>
</feature>
<dbReference type="PANTHER" id="PTHR13817">
    <property type="entry name" value="TITIN"/>
    <property type="match status" value="1"/>
</dbReference>
<dbReference type="SMART" id="SM00060">
    <property type="entry name" value="FN3"/>
    <property type="match status" value="2"/>
</dbReference>
<dbReference type="InterPro" id="IPR003137">
    <property type="entry name" value="PA_domain"/>
</dbReference>
<dbReference type="Pfam" id="PF02225">
    <property type="entry name" value="PA"/>
    <property type="match status" value="1"/>
</dbReference>
<accession>A0A7S1XPP5</accession>
<dbReference type="SUPFAM" id="SSF52025">
    <property type="entry name" value="PA domain"/>
    <property type="match status" value="1"/>
</dbReference>
<keyword evidence="1" id="KW-0677">Repeat</keyword>
<proteinExistence type="predicted"/>
<dbReference type="CDD" id="cd00063">
    <property type="entry name" value="FN3"/>
    <property type="match status" value="2"/>
</dbReference>
<dbReference type="InterPro" id="IPR046450">
    <property type="entry name" value="PA_dom_sf"/>
</dbReference>
<evidence type="ECO:0000256" key="3">
    <source>
        <dbReference type="SAM" id="SignalP"/>
    </source>
</evidence>
<evidence type="ECO:0000259" key="4">
    <source>
        <dbReference type="PROSITE" id="PS50853"/>
    </source>
</evidence>
<gene>
    <name evidence="5" type="ORF">PPAR1163_LOCUS11344</name>
</gene>
<dbReference type="InterPro" id="IPR050964">
    <property type="entry name" value="Striated_Muscle_Regulatory"/>
</dbReference>
<evidence type="ECO:0000256" key="1">
    <source>
        <dbReference type="ARBA" id="ARBA00022737"/>
    </source>
</evidence>
<evidence type="ECO:0000256" key="2">
    <source>
        <dbReference type="SAM" id="MobiDB-lite"/>
    </source>
</evidence>
<name>A0A7S1XPP5_9STRA</name>
<dbReference type="InterPro" id="IPR036116">
    <property type="entry name" value="FN3_sf"/>
</dbReference>
<protein>
    <recommendedName>
        <fullName evidence="4">Fibronectin type-III domain-containing protein</fullName>
    </recommendedName>
</protein>
<dbReference type="AlphaFoldDB" id="A0A7S1XPP5"/>
<dbReference type="Pfam" id="PF00041">
    <property type="entry name" value="fn3"/>
    <property type="match status" value="1"/>
</dbReference>
<feature type="region of interest" description="Disordered" evidence="2">
    <location>
        <begin position="378"/>
        <end position="404"/>
    </location>
</feature>
<dbReference type="EMBL" id="HBGJ01017648">
    <property type="protein sequence ID" value="CAD9252977.1"/>
    <property type="molecule type" value="Transcribed_RNA"/>
</dbReference>
<evidence type="ECO:0000313" key="5">
    <source>
        <dbReference type="EMBL" id="CAD9252977.1"/>
    </source>
</evidence>
<organism evidence="5">
    <name type="scientific">Phaeomonas parva</name>
    <dbReference type="NCBI Taxonomy" id="124430"/>
    <lineage>
        <taxon>Eukaryota</taxon>
        <taxon>Sar</taxon>
        <taxon>Stramenopiles</taxon>
        <taxon>Ochrophyta</taxon>
        <taxon>Pinguiophyceae</taxon>
        <taxon>Pinguiochrysidales</taxon>
        <taxon>Pinguiochrysidaceae</taxon>
        <taxon>Phaeomonas</taxon>
    </lineage>
</organism>
<sequence length="874" mass="93056">MRNSRGGMLLSLGAVALCATAAQAAALPKDVVAGDIAALWDVRQKLVASSALAEAVEACAGGAERAPGVASEASKELAANCGKIRYIDHVYRAEQAAKKLGKSSSQLSETSPLRRGAPDASYQDFFWSTEAGDAGPLVVADAFTKPSQEFVHAVFSSCLGASLEAGACRTFANRVQVPKHVTNNLIARMGVETVPPSLRPQLVDFDGAAAARLQCPAGAHTALLGLSGQVEVRALNEAQWAQLEPTFGGEYPHEVGFPSNAWDRTDMSYAEGTLKAGDLLFVPASGLALAKGFPLTVDVPRGEDEEPETWESPPLAAVLCVIDASNYAAALDEVRVLAAAYPKAWGSFGRQLLSANLNMERTPTATSWEQYLQGAVTEPAKTAGDEGDASLAGVDGGKRRRPKKNFAQWQEEKQWMAKVREHTLPRLPPPVVASAGRNDAKVEWECDYKRPISNDVVRLGFNISYQSVDNPEDHGVVTVDIEDVRKRPLYQDAAAVNLGIESSVMSTTVADLEPDTAYEFSVVLFYGDAKGKASEVSKAARTMPVAAPGRFHKVPVGVVKDSHSVQLYWEPPLDHGGDPNMHFEVERRQQFNRADHADGQWVNVGKVQAFSAVTEDEALKNSMTTLVDHLLPGSMYQFRVSAVNSEGRSPWSVYTAALETVKAPKFRPGAGSIDSGDAPVLHGHGSGAHRIHDAHKTGNMTAEATTGAIVNLHDHAHSLLVDGGDGGTNLQLAVWAAAWSPASFSVRAQLAMAEPATACRAEGGAGHPSVVHHRVLLVERGGCPLVQKVLTAQKAGALGVIIVDDGRCEKFDQHCVPGSDKVLSEGQGFAAQDHPGDWRKVRIPAVLVLADDGEVLRSRVVKETPPAEGAGDEL</sequence>